<organism evidence="1">
    <name type="scientific">Lysobacter firmicutimachus</name>
    <dbReference type="NCBI Taxonomy" id="1792846"/>
    <lineage>
        <taxon>Bacteria</taxon>
        <taxon>Pseudomonadati</taxon>
        <taxon>Pseudomonadota</taxon>
        <taxon>Gammaproteobacteria</taxon>
        <taxon>Lysobacterales</taxon>
        <taxon>Lysobacteraceae</taxon>
        <taxon>Lysobacter</taxon>
    </lineage>
</organism>
<sequence>MSSTDAFKPSLASDYPNITPEEMGRRFLKLVDGLKTVDELTPGYVAEKTGLPLKFAPAGKAYSFTLHEPASGWYYGLEYYQSPAAGWKTTSLEFNNPADPTADMAPVCGLDFDGYAAALKRMGFAMTPTRDMHGNVLEYHFYRGELDVSVGYREQARSTQTGQMHLCVESISVHGVK</sequence>
<accession>A0AAU8MXJ3</accession>
<dbReference type="EMBL" id="CP159925">
    <property type="protein sequence ID" value="XCO75904.1"/>
    <property type="molecule type" value="Genomic_DNA"/>
</dbReference>
<dbReference type="AlphaFoldDB" id="A0AAU8MXJ3"/>
<name>A0AAU8MXJ3_9GAMM</name>
<reference evidence="1" key="1">
    <citation type="submission" date="2024-06" db="EMBL/GenBank/DDBJ databases">
        <authorList>
            <person name="Li S."/>
        </authorList>
    </citation>
    <scope>NUCLEOTIDE SEQUENCE</scope>
    <source>
        <strain evidence="1">SR10</strain>
    </source>
</reference>
<dbReference type="RefSeq" id="WP_363799188.1">
    <property type="nucleotide sequence ID" value="NZ_CP159925.1"/>
</dbReference>
<gene>
    <name evidence="1" type="ORF">ABU614_03665</name>
</gene>
<protein>
    <submittedName>
        <fullName evidence="1">Uncharacterized protein</fullName>
    </submittedName>
</protein>
<proteinExistence type="predicted"/>
<evidence type="ECO:0000313" key="1">
    <source>
        <dbReference type="EMBL" id="XCO75904.1"/>
    </source>
</evidence>